<evidence type="ECO:0000256" key="4">
    <source>
        <dbReference type="ARBA" id="ARBA00022806"/>
    </source>
</evidence>
<feature type="domain" description="UvrD-like helicase C-terminal" evidence="12">
    <location>
        <begin position="277"/>
        <end position="549"/>
    </location>
</feature>
<dbReference type="Gene3D" id="3.40.50.300">
    <property type="entry name" value="P-loop containing nucleotide triphosphate hydrolases"/>
    <property type="match status" value="2"/>
</dbReference>
<organism evidence="13 14">
    <name type="scientific">Komagataella pastoris</name>
    <name type="common">Yeast</name>
    <name type="synonym">Pichia pastoris</name>
    <dbReference type="NCBI Taxonomy" id="4922"/>
    <lineage>
        <taxon>Eukaryota</taxon>
        <taxon>Fungi</taxon>
        <taxon>Dikarya</taxon>
        <taxon>Ascomycota</taxon>
        <taxon>Saccharomycotina</taxon>
        <taxon>Pichiomycetes</taxon>
        <taxon>Pichiales</taxon>
        <taxon>Pichiaceae</taxon>
        <taxon>Komagataella</taxon>
    </lineage>
</organism>
<evidence type="ECO:0000259" key="12">
    <source>
        <dbReference type="PROSITE" id="PS51217"/>
    </source>
</evidence>
<dbReference type="GO" id="GO:0000725">
    <property type="term" value="P:recombinational repair"/>
    <property type="evidence" value="ECO:0007669"/>
    <property type="project" value="TreeGrafter"/>
</dbReference>
<dbReference type="SUPFAM" id="SSF52540">
    <property type="entry name" value="P-loop containing nucleoside triphosphate hydrolases"/>
    <property type="match status" value="1"/>
</dbReference>
<evidence type="ECO:0000259" key="11">
    <source>
        <dbReference type="PROSITE" id="PS51198"/>
    </source>
</evidence>
<dbReference type="GO" id="GO:0016787">
    <property type="term" value="F:hydrolase activity"/>
    <property type="evidence" value="ECO:0007669"/>
    <property type="project" value="UniProtKB-UniRule"/>
</dbReference>
<feature type="domain" description="UvrD-like helicase ATP-binding" evidence="11">
    <location>
        <begin position="15"/>
        <end position="277"/>
    </location>
</feature>
<dbReference type="InterPro" id="IPR000212">
    <property type="entry name" value="DNA_helicase_UvrD/REP"/>
</dbReference>
<dbReference type="Pfam" id="PF13361">
    <property type="entry name" value="UvrD_C"/>
    <property type="match status" value="1"/>
</dbReference>
<dbReference type="InterPro" id="IPR013986">
    <property type="entry name" value="DExx_box_DNA_helicase_dom_sf"/>
</dbReference>
<dbReference type="GO" id="GO:0043138">
    <property type="term" value="F:3'-5' DNA helicase activity"/>
    <property type="evidence" value="ECO:0007669"/>
    <property type="project" value="UniProtKB-EC"/>
</dbReference>
<keyword evidence="6" id="KW-0413">Isomerase</keyword>
<dbReference type="CDD" id="cd17932">
    <property type="entry name" value="DEXQc_UvrD"/>
    <property type="match status" value="1"/>
</dbReference>
<comment type="catalytic activity">
    <reaction evidence="7">
        <text>Couples ATP hydrolysis with the unwinding of duplex DNA by translocating in the 3'-5' direction.</text>
        <dbReference type="EC" id="5.6.2.4"/>
    </reaction>
</comment>
<reference evidence="13 14" key="1">
    <citation type="submission" date="2016-02" db="EMBL/GenBank/DDBJ databases">
        <title>Comparative genomic and transcriptomic foundation for Pichia pastoris.</title>
        <authorList>
            <person name="Love K.R."/>
            <person name="Shah K.A."/>
            <person name="Whittaker C.A."/>
            <person name="Wu J."/>
            <person name="Bartlett M.C."/>
            <person name="Ma D."/>
            <person name="Leeson R.L."/>
            <person name="Priest M."/>
            <person name="Young S.K."/>
            <person name="Love J.C."/>
        </authorList>
    </citation>
    <scope>NUCLEOTIDE SEQUENCE [LARGE SCALE GENOMIC DNA]</scope>
    <source>
        <strain evidence="13 14">ATCC 28485</strain>
    </source>
</reference>
<name>A0A1B2J7F2_PICPA</name>
<evidence type="ECO:0000256" key="2">
    <source>
        <dbReference type="ARBA" id="ARBA00022741"/>
    </source>
</evidence>
<keyword evidence="3 10" id="KW-0378">Hydrolase</keyword>
<dbReference type="Gene3D" id="1.10.486.10">
    <property type="entry name" value="PCRA, domain 4"/>
    <property type="match status" value="1"/>
</dbReference>
<dbReference type="GO" id="GO:0005634">
    <property type="term" value="C:nucleus"/>
    <property type="evidence" value="ECO:0007669"/>
    <property type="project" value="TreeGrafter"/>
</dbReference>
<dbReference type="EMBL" id="CP014584">
    <property type="protein sequence ID" value="ANZ73924.1"/>
    <property type="molecule type" value="Genomic_DNA"/>
</dbReference>
<protein>
    <recommendedName>
        <fullName evidence="8">DNA 3'-5' helicase</fullName>
        <ecNumber evidence="8">5.6.2.4</ecNumber>
    </recommendedName>
</protein>
<dbReference type="AlphaFoldDB" id="A0A1B2J7F2"/>
<dbReference type="GO" id="GO:0005524">
    <property type="term" value="F:ATP binding"/>
    <property type="evidence" value="ECO:0007669"/>
    <property type="project" value="UniProtKB-UniRule"/>
</dbReference>
<evidence type="ECO:0000256" key="6">
    <source>
        <dbReference type="ARBA" id="ARBA00023235"/>
    </source>
</evidence>
<proteinExistence type="inferred from homology"/>
<evidence type="ECO:0000256" key="10">
    <source>
        <dbReference type="PROSITE-ProRule" id="PRU00560"/>
    </source>
</evidence>
<comment type="similarity">
    <text evidence="1">Belongs to the helicase family. UvrD subfamily.</text>
</comment>
<dbReference type="GO" id="GO:0003677">
    <property type="term" value="F:DNA binding"/>
    <property type="evidence" value="ECO:0007669"/>
    <property type="project" value="InterPro"/>
</dbReference>
<dbReference type="Gene3D" id="1.10.10.160">
    <property type="match status" value="1"/>
</dbReference>
<keyword evidence="14" id="KW-1185">Reference proteome</keyword>
<dbReference type="InterPro" id="IPR014017">
    <property type="entry name" value="DNA_helicase_UvrD-like_C"/>
</dbReference>
<gene>
    <name evidence="13" type="primary">HMI1</name>
    <name evidence="13" type="ORF">ATY40_BA7500893</name>
</gene>
<evidence type="ECO:0000256" key="3">
    <source>
        <dbReference type="ARBA" id="ARBA00022801"/>
    </source>
</evidence>
<evidence type="ECO:0000256" key="8">
    <source>
        <dbReference type="ARBA" id="ARBA00034808"/>
    </source>
</evidence>
<keyword evidence="2 10" id="KW-0547">Nucleotide-binding</keyword>
<keyword evidence="4 10" id="KW-0347">Helicase</keyword>
<dbReference type="Proteomes" id="UP000094565">
    <property type="component" value="Chromosome 1"/>
</dbReference>
<dbReference type="PROSITE" id="PS51198">
    <property type="entry name" value="UVRD_HELICASE_ATP_BIND"/>
    <property type="match status" value="1"/>
</dbReference>
<accession>A0A1B2J7F2</accession>
<evidence type="ECO:0000256" key="5">
    <source>
        <dbReference type="ARBA" id="ARBA00022840"/>
    </source>
</evidence>
<dbReference type="PROSITE" id="PS51217">
    <property type="entry name" value="UVRD_HELICASE_CTER"/>
    <property type="match status" value="1"/>
</dbReference>
<dbReference type="PANTHER" id="PTHR11070">
    <property type="entry name" value="UVRD / RECB / PCRA DNA HELICASE FAMILY MEMBER"/>
    <property type="match status" value="1"/>
</dbReference>
<sequence length="701" mass="79251">MENGDSTVSLELKITDDQLRSITYSHEPLTALKIVAGPGCGKTHTLIARIVHLLNSEVEPSQILVLSLTNRAVLSLRSRLIDLVGTELAQKVNIQTFHSFAMNVLNDLIPNQYELLGFGGTQMISKLVNAPFLKRKDQITKLLEQQMANRMSMFRKTSPTSSSNLKVQQLIEFLHNTNVLTSSSIISQCTLLLRDNTQKLNHRVLIVDEFQDMYPELVQLVAVLASDCHLTVAGDPDQSIYSFLGSTPYVLNGLDKILPHNYSEIETINLTATFRMSLPIIKSSQLFSMFKKPLTPVESPAPSFLPKPTKKYFTDIVQEVDFILEEISRLVHQCGGVLKPSDFAILSFKNDDINYAQSVFERHGIKTQKLGSSPEWTNNELYHFINFLRVINDPGADYPLISCLSIIPGVGHVSLSSLVLKAMSSGSPIFHLLKGVRPVIDNFVEDLNTVRDRFFQYFDDPDEIFKITLEFASKYGLLQAIKSNPNWSQKPDSFYFKQLESIRVGFHMASKLRSPNETLVQYFIAHFADEIVKPTEDAINFSTIHGAKGLEFPVVFVLGATQVSTFRSEETKRLIYVALTRAKQLLYWNKYLYHEDASEEYKFQNEFTDSIPSCSYEYVKYLSKITRRSPPSLNDYQQGIMAWKTTKNKTQLLATAPSKPKGQTSETHPILYPNSVALPFMKLGTRCYHSAVSGLLRRVIK</sequence>
<dbReference type="Pfam" id="PF00580">
    <property type="entry name" value="UvrD-helicase"/>
    <property type="match status" value="1"/>
</dbReference>
<evidence type="ECO:0000256" key="9">
    <source>
        <dbReference type="ARBA" id="ARBA00048988"/>
    </source>
</evidence>
<dbReference type="InterPro" id="IPR014016">
    <property type="entry name" value="UvrD-like_ATP-bd"/>
</dbReference>
<dbReference type="OrthoDB" id="1470711at2759"/>
<dbReference type="PANTHER" id="PTHR11070:SF46">
    <property type="entry name" value="ATP-DEPENDENT DNA HELICASE HMI1, MITOCHONDRIAL"/>
    <property type="match status" value="1"/>
</dbReference>
<evidence type="ECO:0000256" key="7">
    <source>
        <dbReference type="ARBA" id="ARBA00034617"/>
    </source>
</evidence>
<keyword evidence="5 10" id="KW-0067">ATP-binding</keyword>
<dbReference type="EC" id="5.6.2.4" evidence="8"/>
<dbReference type="InterPro" id="IPR027417">
    <property type="entry name" value="P-loop_NTPase"/>
</dbReference>
<evidence type="ECO:0000313" key="13">
    <source>
        <dbReference type="EMBL" id="ANZ73924.1"/>
    </source>
</evidence>
<comment type="catalytic activity">
    <reaction evidence="9">
        <text>ATP + H2O = ADP + phosphate + H(+)</text>
        <dbReference type="Rhea" id="RHEA:13065"/>
        <dbReference type="ChEBI" id="CHEBI:15377"/>
        <dbReference type="ChEBI" id="CHEBI:15378"/>
        <dbReference type="ChEBI" id="CHEBI:30616"/>
        <dbReference type="ChEBI" id="CHEBI:43474"/>
        <dbReference type="ChEBI" id="CHEBI:456216"/>
        <dbReference type="EC" id="5.6.2.4"/>
    </reaction>
</comment>
<evidence type="ECO:0000313" key="14">
    <source>
        <dbReference type="Proteomes" id="UP000094565"/>
    </source>
</evidence>
<evidence type="ECO:0000256" key="1">
    <source>
        <dbReference type="ARBA" id="ARBA00009922"/>
    </source>
</evidence>
<feature type="binding site" evidence="10">
    <location>
        <begin position="36"/>
        <end position="43"/>
    </location>
    <ligand>
        <name>ATP</name>
        <dbReference type="ChEBI" id="CHEBI:30616"/>
    </ligand>
</feature>